<dbReference type="SMART" id="SM00506">
    <property type="entry name" value="A1pp"/>
    <property type="match status" value="1"/>
</dbReference>
<feature type="domain" description="Macro" evidence="1">
    <location>
        <begin position="63"/>
        <end position="238"/>
    </location>
</feature>
<dbReference type="InterPro" id="IPR043472">
    <property type="entry name" value="Macro_dom-like"/>
</dbReference>
<dbReference type="Gene3D" id="3.40.220.10">
    <property type="entry name" value="Leucine Aminopeptidase, subunit E, domain 1"/>
    <property type="match status" value="1"/>
</dbReference>
<dbReference type="Pfam" id="PF01661">
    <property type="entry name" value="Macro"/>
    <property type="match status" value="1"/>
</dbReference>
<dbReference type="GO" id="GO:0140293">
    <property type="term" value="F:ADP-ribosylglutamate hydrolase activity"/>
    <property type="evidence" value="ECO:0007669"/>
    <property type="project" value="TreeGrafter"/>
</dbReference>
<dbReference type="PANTHER" id="PTHR11106:SF27">
    <property type="entry name" value="MACRO DOMAIN-CONTAINING PROTEIN"/>
    <property type="match status" value="1"/>
</dbReference>
<sequence>MSFEANKAKFLNMPLSEKRQQYKCGQNYVALEKVETWPQYYEENKFELKEQFSKSYPSGESNFDKIEKKVDLNSKISMFTGDITTLEIDAIVNAANNKLLGGGGVDGAIHRAAGPSLLEECKTLHGCETGDAKITGGYKLPAKYIIHTVGPRGEKPGLLESCYNKSLEVLIQNNLRTVAFPCISTGIYGYPQQAAAKVALKTVRDFLDKHPDKVDRIIFCLFLQADVEIYSNLLQIYFPE</sequence>
<evidence type="ECO:0000313" key="3">
    <source>
        <dbReference type="EMBL" id="JAS37279.1"/>
    </source>
</evidence>
<dbReference type="CDD" id="cd02908">
    <property type="entry name" value="Macro_OAADPr_deacetylase"/>
    <property type="match status" value="1"/>
</dbReference>
<proteinExistence type="predicted"/>
<dbReference type="GO" id="GO:0006974">
    <property type="term" value="P:DNA damage response"/>
    <property type="evidence" value="ECO:0007669"/>
    <property type="project" value="TreeGrafter"/>
</dbReference>
<dbReference type="PROSITE" id="PS51154">
    <property type="entry name" value="MACRO"/>
    <property type="match status" value="1"/>
</dbReference>
<dbReference type="PANTHER" id="PTHR11106">
    <property type="entry name" value="GANGLIOSIDE INDUCED DIFFERENTIATION ASSOCIATED PROTEIN 2-RELATED"/>
    <property type="match status" value="1"/>
</dbReference>
<evidence type="ECO:0000313" key="2">
    <source>
        <dbReference type="EMBL" id="JAS14113.1"/>
    </source>
</evidence>
<dbReference type="EMBL" id="GEDC01023185">
    <property type="protein sequence ID" value="JAS14113.1"/>
    <property type="molecule type" value="Transcribed_RNA"/>
</dbReference>
<dbReference type="EMBL" id="GEDC01000019">
    <property type="protein sequence ID" value="JAS37279.1"/>
    <property type="molecule type" value="Transcribed_RNA"/>
</dbReference>
<dbReference type="GO" id="GO:0140291">
    <property type="term" value="P:peptidyl-glutamate ADP-deribosylation"/>
    <property type="evidence" value="ECO:0007669"/>
    <property type="project" value="TreeGrafter"/>
</dbReference>
<protein>
    <recommendedName>
        <fullName evidence="1">Macro domain-containing protein</fullName>
    </recommendedName>
</protein>
<name>A0A1B6CL41_9HEMI</name>
<evidence type="ECO:0000259" key="1">
    <source>
        <dbReference type="PROSITE" id="PS51154"/>
    </source>
</evidence>
<dbReference type="InterPro" id="IPR002589">
    <property type="entry name" value="Macro_dom"/>
</dbReference>
<dbReference type="AlphaFoldDB" id="A0A1B6CL41"/>
<dbReference type="GO" id="GO:0005654">
    <property type="term" value="C:nucleoplasm"/>
    <property type="evidence" value="ECO:0007669"/>
    <property type="project" value="TreeGrafter"/>
</dbReference>
<accession>A0A1B6CL41</accession>
<dbReference type="SUPFAM" id="SSF52949">
    <property type="entry name" value="Macro domain-like"/>
    <property type="match status" value="1"/>
</dbReference>
<organism evidence="2">
    <name type="scientific">Clastoptera arizonana</name>
    <name type="common">Arizona spittle bug</name>
    <dbReference type="NCBI Taxonomy" id="38151"/>
    <lineage>
        <taxon>Eukaryota</taxon>
        <taxon>Metazoa</taxon>
        <taxon>Ecdysozoa</taxon>
        <taxon>Arthropoda</taxon>
        <taxon>Hexapoda</taxon>
        <taxon>Insecta</taxon>
        <taxon>Pterygota</taxon>
        <taxon>Neoptera</taxon>
        <taxon>Paraneoptera</taxon>
        <taxon>Hemiptera</taxon>
        <taxon>Auchenorrhyncha</taxon>
        <taxon>Cercopoidea</taxon>
        <taxon>Clastopteridae</taxon>
        <taxon>Clastoptera</taxon>
    </lineage>
</organism>
<dbReference type="NCBIfam" id="NF001664">
    <property type="entry name" value="PRK00431.1-6"/>
    <property type="match status" value="1"/>
</dbReference>
<dbReference type="GO" id="GO:0042278">
    <property type="term" value="P:purine nucleoside metabolic process"/>
    <property type="evidence" value="ECO:0007669"/>
    <property type="project" value="TreeGrafter"/>
</dbReference>
<reference evidence="2" key="1">
    <citation type="submission" date="2015-12" db="EMBL/GenBank/DDBJ databases">
        <title>De novo transcriptome assembly of four potential Pierce s Disease insect vectors from Arizona vineyards.</title>
        <authorList>
            <person name="Tassone E.E."/>
        </authorList>
    </citation>
    <scope>NUCLEOTIDE SEQUENCE</scope>
</reference>
<gene>
    <name evidence="2" type="ORF">g.15349</name>
    <name evidence="3" type="ORF">g.15350</name>
</gene>